<dbReference type="RefSeq" id="WP_011249041.1">
    <property type="nucleotide sequence ID" value="NC_006624.1"/>
</dbReference>
<dbReference type="KEGG" id="tko:TK0086"/>
<evidence type="ECO:0000313" key="2">
    <source>
        <dbReference type="EMBL" id="BAD84275.1"/>
    </source>
</evidence>
<dbReference type="SUPFAM" id="SSF46785">
    <property type="entry name" value="Winged helix' DNA-binding domain"/>
    <property type="match status" value="1"/>
</dbReference>
<dbReference type="Pfam" id="PF01022">
    <property type="entry name" value="HTH_5"/>
    <property type="match status" value="1"/>
</dbReference>
<dbReference type="InterPro" id="IPR036390">
    <property type="entry name" value="WH_DNA-bd_sf"/>
</dbReference>
<dbReference type="OrthoDB" id="381618at2157"/>
<dbReference type="InterPro" id="IPR001845">
    <property type="entry name" value="HTH_ArsR_DNA-bd_dom"/>
</dbReference>
<dbReference type="PATRIC" id="fig|69014.16.peg.89"/>
<reference evidence="2 3" key="1">
    <citation type="journal article" date="2005" name="Genome Res.">
        <title>Complete genome sequence of the hyperthermophilic archaeon Thermococcus kodakaraensis KOD1 and comparison with Pyrococcus genomes.</title>
        <authorList>
            <person name="Fukui T."/>
            <person name="Atomi H."/>
            <person name="Kanai T."/>
            <person name="Matsumi R."/>
            <person name="Fujiwara S."/>
            <person name="Imanaka T."/>
        </authorList>
    </citation>
    <scope>NUCLEOTIDE SEQUENCE [LARGE SCALE GENOMIC DNA]</scope>
    <source>
        <strain evidence="3">ATCC BAA-918 / JCM 12380 / KOD1</strain>
    </source>
</reference>
<name>Q5JEK0_THEKO</name>
<dbReference type="EnsemblBacteria" id="BAD84275">
    <property type="protein sequence ID" value="BAD84275"/>
    <property type="gene ID" value="TK0086"/>
</dbReference>
<dbReference type="Proteomes" id="UP000000536">
    <property type="component" value="Chromosome"/>
</dbReference>
<dbReference type="InParanoid" id="Q5JEK0"/>
<gene>
    <name evidence="2" type="ordered locus">TK0086</name>
</gene>
<evidence type="ECO:0000313" key="3">
    <source>
        <dbReference type="Proteomes" id="UP000000536"/>
    </source>
</evidence>
<dbReference type="EMBL" id="AP006878">
    <property type="protein sequence ID" value="BAD84275.1"/>
    <property type="molecule type" value="Genomic_DNA"/>
</dbReference>
<dbReference type="Gene3D" id="1.10.10.10">
    <property type="entry name" value="Winged helix-like DNA-binding domain superfamily/Winged helix DNA-binding domain"/>
    <property type="match status" value="1"/>
</dbReference>
<dbReference type="GeneID" id="78446591"/>
<dbReference type="GO" id="GO:0003700">
    <property type="term" value="F:DNA-binding transcription factor activity"/>
    <property type="evidence" value="ECO:0007669"/>
    <property type="project" value="InterPro"/>
</dbReference>
<dbReference type="InterPro" id="IPR036388">
    <property type="entry name" value="WH-like_DNA-bd_sf"/>
</dbReference>
<accession>Q5JEK0</accession>
<proteinExistence type="predicted"/>
<keyword evidence="3" id="KW-1185">Reference proteome</keyword>
<dbReference type="eggNOG" id="arCOG02611">
    <property type="taxonomic scope" value="Archaea"/>
</dbReference>
<sequence>MVVGNSSKGLVESIDVIIERSKNAKLTPEKKYIDIAKTVAKKAEATEKEARGLPNIYVTRKLELAFETIERLKEALEYAFKGIYSGEDVEEKINSMRRVFGRKAHLRTKILMTLLIHGEMKSQDIAKILRKDESTISKAMKFLLLEGYVVRGENGLKLRPGIEDALWELFDDIFGQLEEILLEQTLEGADE</sequence>
<dbReference type="STRING" id="69014.TK0086"/>
<dbReference type="AlphaFoldDB" id="Q5JEK0"/>
<protein>
    <submittedName>
        <fullName evidence="2">Predicted transcription regulator, ArsR family</fullName>
    </submittedName>
</protein>
<dbReference type="HOGENOM" id="CLU_1418752_0_0_2"/>
<evidence type="ECO:0000259" key="1">
    <source>
        <dbReference type="Pfam" id="PF01022"/>
    </source>
</evidence>
<feature type="domain" description="HTH arsR-type" evidence="1">
    <location>
        <begin position="107"/>
        <end position="149"/>
    </location>
</feature>
<organism evidence="2 3">
    <name type="scientific">Thermococcus kodakarensis (strain ATCC BAA-918 / JCM 12380 / KOD1)</name>
    <name type="common">Pyrococcus kodakaraensis (strain KOD1)</name>
    <dbReference type="NCBI Taxonomy" id="69014"/>
    <lineage>
        <taxon>Archaea</taxon>
        <taxon>Methanobacteriati</taxon>
        <taxon>Methanobacteriota</taxon>
        <taxon>Thermococci</taxon>
        <taxon>Thermococcales</taxon>
        <taxon>Thermococcaceae</taxon>
        <taxon>Thermococcus</taxon>
    </lineage>
</organism>